<feature type="transmembrane region" description="Helical" evidence="22">
    <location>
        <begin position="98"/>
        <end position="117"/>
    </location>
</feature>
<feature type="transmembrane region" description="Helical" evidence="22">
    <location>
        <begin position="186"/>
        <end position="203"/>
    </location>
</feature>
<dbReference type="RefSeq" id="WP_324670243.1">
    <property type="nucleotide sequence ID" value="NZ_CP141614.1"/>
</dbReference>
<dbReference type="InterPro" id="IPR013437">
    <property type="entry name" value="FtsW"/>
</dbReference>
<sequence length="388" mass="40812">MAGAAVRAGPARGAVPAATAWPQRSAAGAAPPDVVLVLAVMTLVGIGLVMVLSASYTRALSQFGDPYHFFERQVLYAAAGWILVALLSRIEPDRFKPLAVPLMAISYVLLVVVLLTGPEIGGSRRWITLPLFSFQPSELAKLAAINFTAYWVAQRPGEMGSLVRGSLVPLLAAGLAFGLIMLEPDFGTAAMLLGVVVVQLFAAGMRVAHLAGLMALAVPGLAALIWLEPYRLARLLAFVDPWADPAGRGWSVIQALLALGSGGPFGLGLGQSRQKFAYLPEHHTDFIFAILGEELGWVGAMTVVVLFCVVAWRGYRIALGLRDPYQQVLATGLVVLLVGQALINMGVVSGILPVTGIPLPFLSYGGSSLIGSLTVVGVLLALSRKSVV</sequence>
<evidence type="ECO:0000256" key="2">
    <source>
        <dbReference type="ARBA" id="ARBA00004752"/>
    </source>
</evidence>
<keyword evidence="8" id="KW-0133">Cell shape</keyword>
<evidence type="ECO:0000256" key="21">
    <source>
        <dbReference type="ARBA" id="ARBA00049966"/>
    </source>
</evidence>
<evidence type="ECO:0000256" key="12">
    <source>
        <dbReference type="ARBA" id="ARBA00023306"/>
    </source>
</evidence>
<keyword evidence="13" id="KW-0961">Cell wall biogenesis/degradation</keyword>
<comment type="function">
    <text evidence="21">Peptidoglycan polymerase that is essential for cell division.</text>
</comment>
<dbReference type="PROSITE" id="PS00428">
    <property type="entry name" value="FTSW_RODA_SPOVE"/>
    <property type="match status" value="1"/>
</dbReference>
<evidence type="ECO:0000313" key="24">
    <source>
        <dbReference type="Proteomes" id="UP001333102"/>
    </source>
</evidence>
<keyword evidence="11 22" id="KW-0472">Membrane</keyword>
<comment type="catalytic activity">
    <reaction evidence="20">
        <text>[GlcNAc-(1-&gt;4)-Mur2Ac(oyl-L-Ala-gamma-D-Glu-L-Lys-D-Ala-D-Ala)](n)-di-trans,octa-cis-undecaprenyl diphosphate + beta-D-GlcNAc-(1-&gt;4)-Mur2Ac(oyl-L-Ala-gamma-D-Glu-L-Lys-D-Ala-D-Ala)-di-trans,octa-cis-undecaprenyl diphosphate = [GlcNAc-(1-&gt;4)-Mur2Ac(oyl-L-Ala-gamma-D-Glu-L-Lys-D-Ala-D-Ala)](n+1)-di-trans,octa-cis-undecaprenyl diphosphate + di-trans,octa-cis-undecaprenyl diphosphate + H(+)</text>
        <dbReference type="Rhea" id="RHEA:23708"/>
        <dbReference type="Rhea" id="RHEA-COMP:9602"/>
        <dbReference type="Rhea" id="RHEA-COMP:9603"/>
        <dbReference type="ChEBI" id="CHEBI:15378"/>
        <dbReference type="ChEBI" id="CHEBI:58405"/>
        <dbReference type="ChEBI" id="CHEBI:60033"/>
        <dbReference type="ChEBI" id="CHEBI:78435"/>
        <dbReference type="EC" id="2.4.99.28"/>
    </reaction>
</comment>
<dbReference type="InterPro" id="IPR018365">
    <property type="entry name" value="Cell_cycle_FtsW-rel_CS"/>
</dbReference>
<proteinExistence type="inferred from homology"/>
<evidence type="ECO:0000256" key="19">
    <source>
        <dbReference type="ARBA" id="ARBA00044770"/>
    </source>
</evidence>
<keyword evidence="10 22" id="KW-1133">Transmembrane helix</keyword>
<feature type="transmembrane region" description="Helical" evidence="22">
    <location>
        <begin position="327"/>
        <end position="355"/>
    </location>
</feature>
<keyword evidence="6" id="KW-0808">Transferase</keyword>
<dbReference type="EC" id="2.4.99.28" evidence="19"/>
<feature type="transmembrane region" description="Helical" evidence="22">
    <location>
        <begin position="34"/>
        <end position="54"/>
    </location>
</feature>
<keyword evidence="4" id="KW-0132">Cell division</keyword>
<evidence type="ECO:0000256" key="18">
    <source>
        <dbReference type="ARBA" id="ARBA00041418"/>
    </source>
</evidence>
<keyword evidence="7 22" id="KW-0812">Transmembrane</keyword>
<evidence type="ECO:0000256" key="5">
    <source>
        <dbReference type="ARBA" id="ARBA00022676"/>
    </source>
</evidence>
<evidence type="ECO:0000256" key="14">
    <source>
        <dbReference type="ARBA" id="ARBA00032370"/>
    </source>
</evidence>
<evidence type="ECO:0000256" key="13">
    <source>
        <dbReference type="ARBA" id="ARBA00023316"/>
    </source>
</evidence>
<comment type="subcellular location">
    <subcellularLocation>
        <location evidence="1">Cell membrane</location>
        <topology evidence="1">Multi-pass membrane protein</topology>
    </subcellularLocation>
</comment>
<gene>
    <name evidence="23" type="primary">ftsW</name>
    <name evidence="23" type="ORF">VLY81_06695</name>
</gene>
<dbReference type="PANTHER" id="PTHR30474:SF2">
    <property type="entry name" value="PEPTIDOGLYCAN GLYCOSYLTRANSFERASE FTSW-RELATED"/>
    <property type="match status" value="1"/>
</dbReference>
<evidence type="ECO:0000256" key="3">
    <source>
        <dbReference type="ARBA" id="ARBA00022475"/>
    </source>
</evidence>
<organism evidence="23 24">
    <name type="scientific">Geochorda subterranea</name>
    <dbReference type="NCBI Taxonomy" id="3109564"/>
    <lineage>
        <taxon>Bacteria</taxon>
        <taxon>Bacillati</taxon>
        <taxon>Bacillota</taxon>
        <taxon>Limnochordia</taxon>
        <taxon>Limnochordales</taxon>
        <taxon>Geochordaceae</taxon>
        <taxon>Geochorda</taxon>
    </lineage>
</organism>
<feature type="transmembrane region" description="Helical" evidence="22">
    <location>
        <begin position="162"/>
        <end position="180"/>
    </location>
</feature>
<protein>
    <recommendedName>
        <fullName evidence="17">Probable peptidoglycan glycosyltransferase FtsW</fullName>
        <ecNumber evidence="19">2.4.99.28</ecNumber>
    </recommendedName>
    <alternativeName>
        <fullName evidence="18">Cell division protein FtsW</fullName>
    </alternativeName>
    <alternativeName>
        <fullName evidence="15">Cell wall polymerase</fullName>
    </alternativeName>
    <alternativeName>
        <fullName evidence="14">Peptidoglycan polymerase</fullName>
    </alternativeName>
</protein>
<keyword evidence="12" id="KW-0131">Cell cycle</keyword>
<keyword evidence="9" id="KW-0573">Peptidoglycan synthesis</keyword>
<keyword evidence="24" id="KW-1185">Reference proteome</keyword>
<dbReference type="Pfam" id="PF01098">
    <property type="entry name" value="FTSW_RODA_SPOVE"/>
    <property type="match status" value="1"/>
</dbReference>
<evidence type="ECO:0000256" key="11">
    <source>
        <dbReference type="ARBA" id="ARBA00023136"/>
    </source>
</evidence>
<evidence type="ECO:0000256" key="20">
    <source>
        <dbReference type="ARBA" id="ARBA00049902"/>
    </source>
</evidence>
<evidence type="ECO:0000256" key="7">
    <source>
        <dbReference type="ARBA" id="ARBA00022692"/>
    </source>
</evidence>
<name>A0ABZ1BSM9_9FIRM</name>
<dbReference type="Proteomes" id="UP001333102">
    <property type="component" value="Chromosome"/>
</dbReference>
<feature type="transmembrane region" description="Helical" evidence="22">
    <location>
        <begin position="74"/>
        <end position="92"/>
    </location>
</feature>
<dbReference type="InterPro" id="IPR001182">
    <property type="entry name" value="FtsW/RodA"/>
</dbReference>
<comment type="similarity">
    <text evidence="16">Belongs to the SEDS family. FtsW subfamily.</text>
</comment>
<evidence type="ECO:0000256" key="1">
    <source>
        <dbReference type="ARBA" id="ARBA00004651"/>
    </source>
</evidence>
<feature type="transmembrane region" description="Helical" evidence="22">
    <location>
        <begin position="210"/>
        <end position="227"/>
    </location>
</feature>
<evidence type="ECO:0000256" key="9">
    <source>
        <dbReference type="ARBA" id="ARBA00022984"/>
    </source>
</evidence>
<evidence type="ECO:0000256" key="8">
    <source>
        <dbReference type="ARBA" id="ARBA00022960"/>
    </source>
</evidence>
<feature type="transmembrane region" description="Helical" evidence="22">
    <location>
        <begin position="361"/>
        <end position="382"/>
    </location>
</feature>
<accession>A0ABZ1BSM9</accession>
<evidence type="ECO:0000256" key="4">
    <source>
        <dbReference type="ARBA" id="ARBA00022618"/>
    </source>
</evidence>
<evidence type="ECO:0000256" key="17">
    <source>
        <dbReference type="ARBA" id="ARBA00041185"/>
    </source>
</evidence>
<evidence type="ECO:0000256" key="10">
    <source>
        <dbReference type="ARBA" id="ARBA00022989"/>
    </source>
</evidence>
<comment type="pathway">
    <text evidence="2">Cell wall biogenesis; peptidoglycan biosynthesis.</text>
</comment>
<evidence type="ECO:0000313" key="23">
    <source>
        <dbReference type="EMBL" id="WRP15835.1"/>
    </source>
</evidence>
<reference evidence="24" key="1">
    <citation type="submission" date="2023-12" db="EMBL/GenBank/DDBJ databases">
        <title>Novel isolates from deep terrestrial aquifers shed light on the physiology and ecology of the class Limnochordia.</title>
        <authorList>
            <person name="Karnachuk O.V."/>
            <person name="Lukina A.P."/>
            <person name="Avakyan M.R."/>
            <person name="Kadnikov V."/>
            <person name="Begmatov S."/>
            <person name="Beletsky A.V."/>
            <person name="Mardanov A.V."/>
            <person name="Ravin N.V."/>
        </authorList>
    </citation>
    <scope>NUCLEOTIDE SEQUENCE [LARGE SCALE GENOMIC DNA]</scope>
    <source>
        <strain evidence="24">LN</strain>
    </source>
</reference>
<dbReference type="EMBL" id="CP141614">
    <property type="protein sequence ID" value="WRP15835.1"/>
    <property type="molecule type" value="Genomic_DNA"/>
</dbReference>
<evidence type="ECO:0000256" key="15">
    <source>
        <dbReference type="ARBA" id="ARBA00033270"/>
    </source>
</evidence>
<keyword evidence="3" id="KW-1003">Cell membrane</keyword>
<evidence type="ECO:0000256" key="6">
    <source>
        <dbReference type="ARBA" id="ARBA00022679"/>
    </source>
</evidence>
<keyword evidence="5" id="KW-0328">Glycosyltransferase</keyword>
<evidence type="ECO:0000256" key="16">
    <source>
        <dbReference type="ARBA" id="ARBA00038053"/>
    </source>
</evidence>
<dbReference type="PANTHER" id="PTHR30474">
    <property type="entry name" value="CELL CYCLE PROTEIN"/>
    <property type="match status" value="1"/>
</dbReference>
<evidence type="ECO:0000256" key="22">
    <source>
        <dbReference type="SAM" id="Phobius"/>
    </source>
</evidence>
<feature type="transmembrane region" description="Helical" evidence="22">
    <location>
        <begin position="295"/>
        <end position="315"/>
    </location>
</feature>
<dbReference type="NCBIfam" id="TIGR02614">
    <property type="entry name" value="ftsW"/>
    <property type="match status" value="1"/>
</dbReference>